<accession>A0A9X1QDX1</accession>
<dbReference type="Gene3D" id="3.20.20.70">
    <property type="entry name" value="Aldolase class I"/>
    <property type="match status" value="1"/>
</dbReference>
<dbReference type="PANTHER" id="PTHR42966">
    <property type="entry name" value="N-ACETYLNEURAMINATE SYNTHASE"/>
    <property type="match status" value="1"/>
</dbReference>
<dbReference type="InterPro" id="IPR036732">
    <property type="entry name" value="AFP_Neu5c_C_sf"/>
</dbReference>
<dbReference type="InterPro" id="IPR006190">
    <property type="entry name" value="SAF_AFP_Neu5Ac"/>
</dbReference>
<protein>
    <submittedName>
        <fullName evidence="2">N-acetylneuraminate synthase family protein</fullName>
    </submittedName>
</protein>
<proteinExistence type="predicted"/>
<sequence length="334" mass="36670">MQNNIYMMAEIGQAHEGSLGLAHSYIDALASSGVNAIKFQVHIAEAESSIHEPFRTNFSYNDLSRMDYWKRMEFSEEEWAGLKAHCEQKNLDFVASPFSISAVGLLERIGVSRIKIGSGEMSNLLLLSSAAKLATEMTLSSGMSSLAELDSAIAAVTGKCKHSLLQCTSSYPTGPHQWGLNVIPLLKDRFQIPVGFSDHSGDIYACLAAAATGAEILEFHVTFDQRMFGPDSTSSINIDQVKQLVKGVRQIETAMKFPVDKADSSEYAMLKTTFGKSLAVNNDLDRGHILTLYDLEAKKPAGYGVSATHFETVVGRQLQRDLPKWSFLNFSDLL</sequence>
<dbReference type="Pfam" id="PF03102">
    <property type="entry name" value="NeuB"/>
    <property type="match status" value="1"/>
</dbReference>
<evidence type="ECO:0000313" key="2">
    <source>
        <dbReference type="EMBL" id="MCF2499640.1"/>
    </source>
</evidence>
<dbReference type="InterPro" id="IPR051690">
    <property type="entry name" value="PseI-like"/>
</dbReference>
<comment type="caution">
    <text evidence="2">The sequence shown here is derived from an EMBL/GenBank/DDBJ whole genome shotgun (WGS) entry which is preliminary data.</text>
</comment>
<dbReference type="SUPFAM" id="SSF51269">
    <property type="entry name" value="AFP III-like domain"/>
    <property type="match status" value="1"/>
</dbReference>
<dbReference type="InterPro" id="IPR057736">
    <property type="entry name" value="SAF_PseI/NeuA/NeuB"/>
</dbReference>
<dbReference type="InterPro" id="IPR013785">
    <property type="entry name" value="Aldolase_TIM"/>
</dbReference>
<dbReference type="Gene3D" id="3.90.1210.10">
    <property type="entry name" value="Antifreeze-like/N-acetylneuraminic acid synthase C-terminal domain"/>
    <property type="match status" value="1"/>
</dbReference>
<dbReference type="CDD" id="cd11615">
    <property type="entry name" value="SAF_NeuB_like"/>
    <property type="match status" value="1"/>
</dbReference>
<dbReference type="PANTHER" id="PTHR42966:SF1">
    <property type="entry name" value="SIALIC ACID SYNTHASE"/>
    <property type="match status" value="1"/>
</dbReference>
<evidence type="ECO:0000259" key="1">
    <source>
        <dbReference type="PROSITE" id="PS50844"/>
    </source>
</evidence>
<dbReference type="InterPro" id="IPR013132">
    <property type="entry name" value="PseI/NeuA/B-like_N"/>
</dbReference>
<reference evidence="2" key="1">
    <citation type="submission" date="2022-01" db="EMBL/GenBank/DDBJ databases">
        <title>Novel species in genus Dyadobacter.</title>
        <authorList>
            <person name="Ma C."/>
        </authorList>
    </citation>
    <scope>NUCLEOTIDE SEQUENCE</scope>
    <source>
        <strain evidence="2">CY357</strain>
    </source>
</reference>
<name>A0A9X1QDX1_9BACT</name>
<feature type="domain" description="AFP-like" evidence="1">
    <location>
        <begin position="277"/>
        <end position="334"/>
    </location>
</feature>
<dbReference type="GO" id="GO:0016051">
    <property type="term" value="P:carbohydrate biosynthetic process"/>
    <property type="evidence" value="ECO:0007669"/>
    <property type="project" value="InterPro"/>
</dbReference>
<dbReference type="EMBL" id="JAKFFV010000008">
    <property type="protein sequence ID" value="MCF2499640.1"/>
    <property type="molecule type" value="Genomic_DNA"/>
</dbReference>
<dbReference type="RefSeq" id="WP_235178332.1">
    <property type="nucleotide sequence ID" value="NZ_JAKFFV010000008.1"/>
</dbReference>
<dbReference type="Proteomes" id="UP001139411">
    <property type="component" value="Unassembled WGS sequence"/>
</dbReference>
<gene>
    <name evidence="2" type="ORF">L0661_15070</name>
</gene>
<evidence type="ECO:0000313" key="3">
    <source>
        <dbReference type="Proteomes" id="UP001139411"/>
    </source>
</evidence>
<dbReference type="SUPFAM" id="SSF51569">
    <property type="entry name" value="Aldolase"/>
    <property type="match status" value="1"/>
</dbReference>
<dbReference type="AlphaFoldDB" id="A0A9X1QDX1"/>
<organism evidence="2 3">
    <name type="scientific">Dyadobacter chenhuakuii</name>
    <dbReference type="NCBI Taxonomy" id="2909339"/>
    <lineage>
        <taxon>Bacteria</taxon>
        <taxon>Pseudomonadati</taxon>
        <taxon>Bacteroidota</taxon>
        <taxon>Cytophagia</taxon>
        <taxon>Cytophagales</taxon>
        <taxon>Spirosomataceae</taxon>
        <taxon>Dyadobacter</taxon>
    </lineage>
</organism>
<dbReference type="GO" id="GO:0047444">
    <property type="term" value="F:N-acylneuraminate-9-phosphate synthase activity"/>
    <property type="evidence" value="ECO:0007669"/>
    <property type="project" value="TreeGrafter"/>
</dbReference>
<dbReference type="PROSITE" id="PS50844">
    <property type="entry name" value="AFP_LIKE"/>
    <property type="match status" value="1"/>
</dbReference>